<keyword evidence="1" id="KW-1003">Cell membrane</keyword>
<dbReference type="Pfam" id="PF01368">
    <property type="entry name" value="DHH"/>
    <property type="match status" value="1"/>
</dbReference>
<evidence type="ECO:0000313" key="5">
    <source>
        <dbReference type="Proteomes" id="UP000606193"/>
    </source>
</evidence>
<keyword evidence="1 2" id="KW-0472">Membrane</keyword>
<comment type="function">
    <text evidence="1">Has phosphodiesterase (PDE) activity against cyclic-di-AMP (c-di-AMP).</text>
</comment>
<keyword evidence="2" id="KW-1133">Transmembrane helix</keyword>
<accession>A0ABR7N3T1</accession>
<reference evidence="4 5" key="1">
    <citation type="submission" date="2020-08" db="EMBL/GenBank/DDBJ databases">
        <title>Genome public.</title>
        <authorList>
            <person name="Liu C."/>
            <person name="Sun Q."/>
        </authorList>
    </citation>
    <scope>NUCLEOTIDE SEQUENCE [LARGE SCALE GENOMIC DNA]</scope>
    <source>
        <strain evidence="4 5">NSJ-37</strain>
    </source>
</reference>
<keyword evidence="1" id="KW-0378">Hydrolase</keyword>
<dbReference type="RefSeq" id="WP_249298012.1">
    <property type="nucleotide sequence ID" value="NZ_JACRSX010000011.1"/>
</dbReference>
<dbReference type="SUPFAM" id="SSF64182">
    <property type="entry name" value="DHH phosphoesterases"/>
    <property type="match status" value="1"/>
</dbReference>
<dbReference type="InterPro" id="IPR003156">
    <property type="entry name" value="DHHA1_dom"/>
</dbReference>
<organism evidence="4 5">
    <name type="scientific">Jutongia huaianensis</name>
    <dbReference type="NCBI Taxonomy" id="2763668"/>
    <lineage>
        <taxon>Bacteria</taxon>
        <taxon>Bacillati</taxon>
        <taxon>Bacillota</taxon>
        <taxon>Clostridia</taxon>
        <taxon>Lachnospirales</taxon>
        <taxon>Lachnospiraceae</taxon>
        <taxon>Jutongia</taxon>
    </lineage>
</organism>
<dbReference type="PIRSF" id="PIRSF026583">
    <property type="entry name" value="YybT"/>
    <property type="match status" value="1"/>
</dbReference>
<dbReference type="Gene3D" id="3.90.1640.10">
    <property type="entry name" value="inorganic pyrophosphatase (n-terminal core)"/>
    <property type="match status" value="1"/>
</dbReference>
<dbReference type="InterPro" id="IPR038763">
    <property type="entry name" value="DHH_sf"/>
</dbReference>
<protein>
    <recommendedName>
        <fullName evidence="1">Cyclic-di-AMP phosphodiesterase</fullName>
        <ecNumber evidence="1">3.1.4.-</ecNumber>
    </recommendedName>
</protein>
<comment type="catalytic activity">
    <reaction evidence="1">
        <text>3',3'-c-di-AMP + H2O = 5'-O-phosphonoadenylyl-(3'-&gt;5')-adenosine + H(+)</text>
        <dbReference type="Rhea" id="RHEA:54420"/>
        <dbReference type="ChEBI" id="CHEBI:15377"/>
        <dbReference type="ChEBI" id="CHEBI:15378"/>
        <dbReference type="ChEBI" id="CHEBI:71500"/>
        <dbReference type="ChEBI" id="CHEBI:138171"/>
    </reaction>
</comment>
<dbReference type="EC" id="3.1.4.-" evidence="1"/>
<proteinExistence type="inferred from homology"/>
<dbReference type="Gene3D" id="3.10.310.30">
    <property type="match status" value="1"/>
</dbReference>
<name>A0ABR7N3T1_9FIRM</name>
<dbReference type="Pfam" id="PF02272">
    <property type="entry name" value="DHHA1"/>
    <property type="match status" value="1"/>
</dbReference>
<dbReference type="PROSITE" id="PS50887">
    <property type="entry name" value="GGDEF"/>
    <property type="match status" value="1"/>
</dbReference>
<feature type="transmembrane region" description="Helical" evidence="2">
    <location>
        <begin position="14"/>
        <end position="33"/>
    </location>
</feature>
<dbReference type="InterPro" id="IPR051319">
    <property type="entry name" value="Oligoribo/pAp-PDE_c-di-AMP_PDE"/>
</dbReference>
<dbReference type="PANTHER" id="PTHR47618">
    <property type="entry name" value="BIFUNCTIONAL OLIGORIBONUCLEASE AND PAP PHOSPHATASE NRNA"/>
    <property type="match status" value="1"/>
</dbReference>
<keyword evidence="2" id="KW-0812">Transmembrane</keyword>
<evidence type="ECO:0000259" key="3">
    <source>
        <dbReference type="PROSITE" id="PS50887"/>
    </source>
</evidence>
<sequence length="685" mass="76648">MNHQVKLTGNLKTYLRWPMTLSLLWAVATIQIYMVNHKAGYCVAGYTLAYLVFAMMLRMTGRKKLQQDLIQFAQSYGRLQMKMMKEMAVPFAVLNVEGHLLWGNDEFLSVAVNKKAARRNIANIFPEITLDKLPEAAQGDVVLRVTREDQTYRAVLRQIDAALVDDFSDDLELDQFIDDQSIIVMFLYDETEMVKLEETIAAEKLTVGLLYIDNYEETVASIDEVRQSLLMALIDRKINKYMQGIDAISKKLEKDKFLFVFKQEHLQALKESRFSILEEVRAINIGNDQTCTISIGIGTGSETYTELYDNARAAIDLALGRGGDQAVIKGSDSEEFYGGKRVTAERNTRVKARVKAHALKELIESKERVVVMGHSIGDADSFGASVGVYRIAKTLERKAYVVLDQCSPSVKPLCDRFYNGDYEEDMIVNRAEAQKLVDENALLVIVDVNKADYTECPELVDQAQSVVVIDHHRQAGDAISQAVLFYIEPYASSASEMVSEISQYIGNGLKLKPAEAEALYAGIMIDTNNFTDKTGVRTFEAMAYLRRNGVDVIRLRKAFRENMGEYRIKAAAIEATNLYLDSYAITESKAEGTDSPTVLAAKIANELLDISGVKASFVLTNYNDKIYISARSIDEVNVQVMMEKLGGGGHINMAGAQLKDCTVQEAEEKLRQMIDQMIADGDITQ</sequence>
<evidence type="ECO:0000313" key="4">
    <source>
        <dbReference type="EMBL" id="MBC8562717.1"/>
    </source>
</evidence>
<dbReference type="InterPro" id="IPR001667">
    <property type="entry name" value="DDH_dom"/>
</dbReference>
<dbReference type="InterPro" id="IPR014528">
    <property type="entry name" value="GdpP/PdeA"/>
</dbReference>
<dbReference type="InterPro" id="IPR000160">
    <property type="entry name" value="GGDEF_dom"/>
</dbReference>
<dbReference type="PANTHER" id="PTHR47618:SF2">
    <property type="entry name" value="CYCLIC-DI-AMP PHOSPHODIESTERASE GDPP"/>
    <property type="match status" value="1"/>
</dbReference>
<comment type="similarity">
    <text evidence="1">Belongs to the GdpP/PdeA phosphodiesterase family.</text>
</comment>
<dbReference type="Proteomes" id="UP000606193">
    <property type="component" value="Unassembled WGS sequence"/>
</dbReference>
<comment type="caution">
    <text evidence="4">The sequence shown here is derived from an EMBL/GenBank/DDBJ whole genome shotgun (WGS) entry which is preliminary data.</text>
</comment>
<evidence type="ECO:0000256" key="2">
    <source>
        <dbReference type="SAM" id="Phobius"/>
    </source>
</evidence>
<keyword evidence="5" id="KW-1185">Reference proteome</keyword>
<evidence type="ECO:0000256" key="1">
    <source>
        <dbReference type="PIRNR" id="PIRNR026583"/>
    </source>
</evidence>
<feature type="domain" description="GGDEF" evidence="3">
    <location>
        <begin position="203"/>
        <end position="331"/>
    </location>
</feature>
<gene>
    <name evidence="4" type="ORF">H8704_08790</name>
</gene>
<comment type="subcellular location">
    <subcellularLocation>
        <location evidence="1">Cell membrane</location>
    </subcellularLocation>
</comment>
<dbReference type="Pfam" id="PF24898">
    <property type="entry name" value="GGDEF_GdpP"/>
    <property type="match status" value="1"/>
</dbReference>
<feature type="transmembrane region" description="Helical" evidence="2">
    <location>
        <begin position="39"/>
        <end position="57"/>
    </location>
</feature>
<dbReference type="EMBL" id="JACRSX010000011">
    <property type="protein sequence ID" value="MBC8562717.1"/>
    <property type="molecule type" value="Genomic_DNA"/>
</dbReference>